<proteinExistence type="predicted"/>
<name>G7YED8_CLOSI</name>
<evidence type="ECO:0000313" key="2">
    <source>
        <dbReference type="Proteomes" id="UP000008909"/>
    </source>
</evidence>
<protein>
    <submittedName>
        <fullName evidence="1">Uncharacterized protein</fullName>
    </submittedName>
</protein>
<dbReference type="EMBL" id="DF143137">
    <property type="protein sequence ID" value="GAA51316.1"/>
    <property type="molecule type" value="Genomic_DNA"/>
</dbReference>
<reference evidence="1" key="1">
    <citation type="journal article" date="2011" name="Genome Biol.">
        <title>The draft genome of the carcinogenic human liver fluke Clonorchis sinensis.</title>
        <authorList>
            <person name="Wang X."/>
            <person name="Chen W."/>
            <person name="Huang Y."/>
            <person name="Sun J."/>
            <person name="Men J."/>
            <person name="Liu H."/>
            <person name="Luo F."/>
            <person name="Guo L."/>
            <person name="Lv X."/>
            <person name="Deng C."/>
            <person name="Zhou C."/>
            <person name="Fan Y."/>
            <person name="Li X."/>
            <person name="Huang L."/>
            <person name="Hu Y."/>
            <person name="Liang C."/>
            <person name="Hu X."/>
            <person name="Xu J."/>
            <person name="Yu X."/>
        </authorList>
    </citation>
    <scope>NUCLEOTIDE SEQUENCE [LARGE SCALE GENOMIC DNA]</scope>
    <source>
        <strain evidence="1">Henan</strain>
    </source>
</reference>
<dbReference type="Proteomes" id="UP000008909">
    <property type="component" value="Unassembled WGS sequence"/>
</dbReference>
<feature type="non-terminal residue" evidence="1">
    <location>
        <position position="343"/>
    </location>
</feature>
<reference key="2">
    <citation type="submission" date="2011-10" db="EMBL/GenBank/DDBJ databases">
        <title>The genome and transcriptome sequence of Clonorchis sinensis provide insights into the carcinogenic liver fluke.</title>
        <authorList>
            <person name="Wang X."/>
            <person name="Huang Y."/>
            <person name="Chen W."/>
            <person name="Liu H."/>
            <person name="Guo L."/>
            <person name="Chen Y."/>
            <person name="Luo F."/>
            <person name="Zhou W."/>
            <person name="Sun J."/>
            <person name="Mao Q."/>
            <person name="Liang P."/>
            <person name="Zhou C."/>
            <person name="Tian Y."/>
            <person name="Men J."/>
            <person name="Lv X."/>
            <person name="Huang L."/>
            <person name="Zhou J."/>
            <person name="Hu Y."/>
            <person name="Li R."/>
            <person name="Zhang F."/>
            <person name="Lei H."/>
            <person name="Li X."/>
            <person name="Hu X."/>
            <person name="Liang C."/>
            <person name="Xu J."/>
            <person name="Wu Z."/>
            <person name="Yu X."/>
        </authorList>
    </citation>
    <scope>NUCLEOTIDE SEQUENCE</scope>
    <source>
        <strain>Henan</strain>
    </source>
</reference>
<sequence length="343" mass="39094">MPNLKTLGSEHHIKLNNCSTKEKVNVSLNNITLRENSHKNSELLCRGVFSNPLSNSHYGKNFRYLRTNAQNAEFRDQSPIIHHQEYGYHMVPSLTRMTSKIMELVLCLCFLVGHIDLRIREIKLLLNRPFKSGYKYCQTCTLRRQFTKPVTAIAQQLQASQLHQRTTRAFCVTLSFIAKNMRNLLYRLSCAQEHSLNANTNSFQFVKLLTTNNDDAQQALLMNFSISFQDDDRSGETDKKTLDNLLAASKTFASISQSTQINNSFLLRLFYANFMIFNCSNHTHCVTAQVSANGAIHLSFLVCTSFNLTSNSNGTVCQHFKHLPSVLQATNVKKMSCNLHNER</sequence>
<keyword evidence="2" id="KW-1185">Reference proteome</keyword>
<dbReference type="AlphaFoldDB" id="G7YED8"/>
<gene>
    <name evidence="1" type="ORF">CLF_105902</name>
</gene>
<accession>G7YED8</accession>
<organism evidence="1 2">
    <name type="scientific">Clonorchis sinensis</name>
    <name type="common">Chinese liver fluke</name>
    <dbReference type="NCBI Taxonomy" id="79923"/>
    <lineage>
        <taxon>Eukaryota</taxon>
        <taxon>Metazoa</taxon>
        <taxon>Spiralia</taxon>
        <taxon>Lophotrochozoa</taxon>
        <taxon>Platyhelminthes</taxon>
        <taxon>Trematoda</taxon>
        <taxon>Digenea</taxon>
        <taxon>Opisthorchiida</taxon>
        <taxon>Opisthorchiata</taxon>
        <taxon>Opisthorchiidae</taxon>
        <taxon>Clonorchis</taxon>
    </lineage>
</organism>
<evidence type="ECO:0000313" key="1">
    <source>
        <dbReference type="EMBL" id="GAA51316.1"/>
    </source>
</evidence>